<dbReference type="InterPro" id="IPR050251">
    <property type="entry name" value="HpcH-HpaI_aldolase"/>
</dbReference>
<keyword evidence="6" id="KW-1185">Reference proteome</keyword>
<dbReference type="RefSeq" id="WP_246365554.1">
    <property type="nucleotide sequence ID" value="NZ_JACIEZ010000006.1"/>
</dbReference>
<dbReference type="Pfam" id="PF03328">
    <property type="entry name" value="HpcH_HpaI"/>
    <property type="match status" value="1"/>
</dbReference>
<protein>
    <submittedName>
        <fullName evidence="5">4-hydroxy-2-oxoheptanedioate aldolase</fullName>
        <ecNumber evidence="5">4.1.2.52</ecNumber>
    </submittedName>
</protein>
<comment type="similarity">
    <text evidence="1">Belongs to the HpcH/HpaI aldolase family.</text>
</comment>
<gene>
    <name evidence="5" type="ORF">GGR23_003073</name>
</gene>
<reference evidence="5 6" key="1">
    <citation type="submission" date="2020-08" db="EMBL/GenBank/DDBJ databases">
        <title>Genomic Encyclopedia of Type Strains, Phase IV (KMG-IV): sequencing the most valuable type-strain genomes for metagenomic binning, comparative biology and taxonomic classification.</title>
        <authorList>
            <person name="Goeker M."/>
        </authorList>
    </citation>
    <scope>NUCLEOTIDE SEQUENCE [LARGE SCALE GENOMIC DNA]</scope>
    <source>
        <strain evidence="5 6">DSM 29853</strain>
    </source>
</reference>
<evidence type="ECO:0000313" key="5">
    <source>
        <dbReference type="EMBL" id="MBB4065865.1"/>
    </source>
</evidence>
<dbReference type="PANTHER" id="PTHR30502">
    <property type="entry name" value="2-KETO-3-DEOXY-L-RHAMNONATE ALDOLASE"/>
    <property type="match status" value="1"/>
</dbReference>
<evidence type="ECO:0000256" key="1">
    <source>
        <dbReference type="ARBA" id="ARBA00005568"/>
    </source>
</evidence>
<dbReference type="EMBL" id="JACIEZ010000006">
    <property type="protein sequence ID" value="MBB4065865.1"/>
    <property type="molecule type" value="Genomic_DNA"/>
</dbReference>
<evidence type="ECO:0000256" key="3">
    <source>
        <dbReference type="ARBA" id="ARBA00023239"/>
    </source>
</evidence>
<dbReference type="Proteomes" id="UP000528286">
    <property type="component" value="Unassembled WGS sequence"/>
</dbReference>
<feature type="domain" description="HpcH/HpaI aldolase/citrate lyase" evidence="4">
    <location>
        <begin position="19"/>
        <end position="242"/>
    </location>
</feature>
<accession>A0A7W6J6T4</accession>
<dbReference type="AlphaFoldDB" id="A0A7W6J6T4"/>
<dbReference type="GO" id="GO:0046872">
    <property type="term" value="F:metal ion binding"/>
    <property type="evidence" value="ECO:0007669"/>
    <property type="project" value="UniProtKB-KW"/>
</dbReference>
<dbReference type="InterPro" id="IPR040442">
    <property type="entry name" value="Pyrv_kinase-like_dom_sf"/>
</dbReference>
<dbReference type="InterPro" id="IPR015813">
    <property type="entry name" value="Pyrv/PenolPyrv_kinase-like_dom"/>
</dbReference>
<dbReference type="GO" id="GO:0016832">
    <property type="term" value="F:aldehyde-lyase activity"/>
    <property type="evidence" value="ECO:0007669"/>
    <property type="project" value="TreeGrafter"/>
</dbReference>
<dbReference type="GO" id="GO:0005737">
    <property type="term" value="C:cytoplasm"/>
    <property type="evidence" value="ECO:0007669"/>
    <property type="project" value="TreeGrafter"/>
</dbReference>
<dbReference type="SUPFAM" id="SSF51621">
    <property type="entry name" value="Phosphoenolpyruvate/pyruvate domain"/>
    <property type="match status" value="1"/>
</dbReference>
<dbReference type="EC" id="4.1.2.52" evidence="5"/>
<keyword evidence="3 5" id="KW-0456">Lyase</keyword>
<dbReference type="Gene3D" id="3.20.20.60">
    <property type="entry name" value="Phosphoenolpyruvate-binding domains"/>
    <property type="match status" value="1"/>
</dbReference>
<comment type="caution">
    <text evidence="5">The sequence shown here is derived from an EMBL/GenBank/DDBJ whole genome shotgun (WGS) entry which is preliminary data.</text>
</comment>
<dbReference type="InterPro" id="IPR005000">
    <property type="entry name" value="Aldolase/citrate-lyase_domain"/>
</dbReference>
<evidence type="ECO:0000259" key="4">
    <source>
        <dbReference type="Pfam" id="PF03328"/>
    </source>
</evidence>
<dbReference type="PANTHER" id="PTHR30502:SF0">
    <property type="entry name" value="PHOSPHOENOLPYRUVATE CARBOXYLASE FAMILY PROTEIN"/>
    <property type="match status" value="1"/>
</dbReference>
<keyword evidence="2" id="KW-0479">Metal-binding</keyword>
<sequence length="270" mass="28066">MENDMPSFRESCLSGRVEIGLFSNIAHPAAVEVMALGKPDFICLDGEHSQIGRGALENLIRAGDVHRVPVMVRVPGKAPEALASVLDAGARGVMVPMVSTAAEAAAVVSACRYPPLGRRGVGPGRAAGYGYRIPDYLGAANRSVLVSIQVENAEGLANIDAIAAVEGIDVIFIGPGDLGVSLSALPEAERPTLEAAIDRIASVCREKGRVFGIFRPGPENIERYVSLGMRFFIMGSDAMLLTAAVERGMLMARAALAGGGAGEGASEPVL</sequence>
<evidence type="ECO:0000256" key="2">
    <source>
        <dbReference type="ARBA" id="ARBA00022723"/>
    </source>
</evidence>
<organism evidence="5 6">
    <name type="scientific">Gellertiella hungarica</name>
    <dbReference type="NCBI Taxonomy" id="1572859"/>
    <lineage>
        <taxon>Bacteria</taxon>
        <taxon>Pseudomonadati</taxon>
        <taxon>Pseudomonadota</taxon>
        <taxon>Alphaproteobacteria</taxon>
        <taxon>Hyphomicrobiales</taxon>
        <taxon>Rhizobiaceae</taxon>
        <taxon>Gellertiella</taxon>
    </lineage>
</organism>
<evidence type="ECO:0000313" key="6">
    <source>
        <dbReference type="Proteomes" id="UP000528286"/>
    </source>
</evidence>
<proteinExistence type="inferred from homology"/>
<name>A0A7W6J6T4_9HYPH</name>